<evidence type="ECO:0000313" key="3">
    <source>
        <dbReference type="Proteomes" id="UP000240357"/>
    </source>
</evidence>
<proteinExistence type="predicted"/>
<gene>
    <name evidence="2" type="ORF">AHMF7605_00065</name>
</gene>
<dbReference type="RefSeq" id="WP_106925249.1">
    <property type="nucleotide sequence ID" value="NZ_PYFT01000001.1"/>
</dbReference>
<dbReference type="Pfam" id="PF20125">
    <property type="entry name" value="DUF6515"/>
    <property type="match status" value="1"/>
</dbReference>
<protein>
    <submittedName>
        <fullName evidence="2">Uncharacterized protein</fullName>
    </submittedName>
</protein>
<name>A0A2T2Y959_9BACT</name>
<organism evidence="2 3">
    <name type="scientific">Adhaeribacter arboris</name>
    <dbReference type="NCBI Taxonomy" id="2072846"/>
    <lineage>
        <taxon>Bacteria</taxon>
        <taxon>Pseudomonadati</taxon>
        <taxon>Bacteroidota</taxon>
        <taxon>Cytophagia</taxon>
        <taxon>Cytophagales</taxon>
        <taxon>Hymenobacteraceae</taxon>
        <taxon>Adhaeribacter</taxon>
    </lineage>
</organism>
<dbReference type="AlphaFoldDB" id="A0A2T2Y959"/>
<comment type="caution">
    <text evidence="2">The sequence shown here is derived from an EMBL/GenBank/DDBJ whole genome shotgun (WGS) entry which is preliminary data.</text>
</comment>
<feature type="compositionally biased region" description="Basic and acidic residues" evidence="1">
    <location>
        <begin position="42"/>
        <end position="52"/>
    </location>
</feature>
<sequence length="274" mass="31915">MKEAPPSGSQFKQLLCFKKLTVFLALALLGRLAFPEIGMAQRPDRTKTHENNRSNNQETNSPSGQVHRSSTSTRNRDYFNSYSRPEPSRQERYQPQGPRSRELAYRSSRNYRTPVIPRSSKTYYVSGRDRSPDWRYRNLPRRGYTVAMAPARAITIAFGGLYFHYDNGVYYRPLNGRYVVVPAPIGLRTRVIPTGYLRFFSHQRSYYYYYGTYYTLQNGYYEVVKPPVGALVESIPDGYEQIVIDGETYYLVDGVQYKPVLHLNEIWYEVLKVD</sequence>
<dbReference type="OrthoDB" id="952191at2"/>
<evidence type="ECO:0000256" key="1">
    <source>
        <dbReference type="SAM" id="MobiDB-lite"/>
    </source>
</evidence>
<reference evidence="2 3" key="1">
    <citation type="submission" date="2018-03" db="EMBL/GenBank/DDBJ databases">
        <title>Adhaeribacter sp. HMF7605 Genome sequencing and assembly.</title>
        <authorList>
            <person name="Kang H."/>
            <person name="Kang J."/>
            <person name="Cha I."/>
            <person name="Kim H."/>
            <person name="Joh K."/>
        </authorList>
    </citation>
    <scope>NUCLEOTIDE SEQUENCE [LARGE SCALE GENOMIC DNA]</scope>
    <source>
        <strain evidence="2 3">HMF7605</strain>
    </source>
</reference>
<dbReference type="EMBL" id="PYFT01000001">
    <property type="protein sequence ID" value="PSR52026.1"/>
    <property type="molecule type" value="Genomic_DNA"/>
</dbReference>
<accession>A0A2T2Y959</accession>
<evidence type="ECO:0000313" key="2">
    <source>
        <dbReference type="EMBL" id="PSR52026.1"/>
    </source>
</evidence>
<dbReference type="InterPro" id="IPR045398">
    <property type="entry name" value="DUF6515"/>
</dbReference>
<feature type="region of interest" description="Disordered" evidence="1">
    <location>
        <begin position="40"/>
        <end position="111"/>
    </location>
</feature>
<dbReference type="Proteomes" id="UP000240357">
    <property type="component" value="Unassembled WGS sequence"/>
</dbReference>
<feature type="compositionally biased region" description="Polar residues" evidence="1">
    <location>
        <begin position="53"/>
        <end position="83"/>
    </location>
</feature>
<keyword evidence="3" id="KW-1185">Reference proteome</keyword>